<dbReference type="PATRIC" id="fig|692370.5.peg.1390"/>
<proteinExistence type="predicted"/>
<sequence>MITSAVMDGGTAIGGIEGEGGGEIPGSAVPAFTLRRPAGAPIPVLIAAPHGGKTYPPQLIERMRDAEFAALRLEDRHVDRLADAVASATGAALLVANAPRAMLDLNRATDDMDWSMVAEGAPNGVRHSAANRRARSGLGLVPRRLTGLGEIWKNRLDREELEARIAGVHAPYHAALAGALEDLRDRWGAVLLIDLHSMPPLATRPGEQRPGEFVIGDRFGASCQHRLVRSAFAFFERHDRVALHNRPYAGGYVLDRHALPARGIHALQIEVCRTSYLDARFAEPSGRFAGVARTLAGLVRALASEVADMGGARLPLAAE</sequence>
<keyword evidence="1" id="KW-0378">Hydrolase</keyword>
<dbReference type="SUPFAM" id="SSF53187">
    <property type="entry name" value="Zn-dependent exopeptidases"/>
    <property type="match status" value="1"/>
</dbReference>
<evidence type="ECO:0000313" key="1">
    <source>
        <dbReference type="EMBL" id="ANY19892.1"/>
    </source>
</evidence>
<organism evidence="1 2">
    <name type="scientific">Tsuneonella dongtanensis</name>
    <dbReference type="NCBI Taxonomy" id="692370"/>
    <lineage>
        <taxon>Bacteria</taxon>
        <taxon>Pseudomonadati</taxon>
        <taxon>Pseudomonadota</taxon>
        <taxon>Alphaproteobacteria</taxon>
        <taxon>Sphingomonadales</taxon>
        <taxon>Erythrobacteraceae</taxon>
        <taxon>Tsuneonella</taxon>
    </lineage>
</organism>
<reference evidence="1 2" key="1">
    <citation type="submission" date="2016-07" db="EMBL/GenBank/DDBJ databases">
        <title>Complete genome sequence of Altererythrobacter dongtanensis KCTC 22672, a type strain with esterase isolated from tidal flat.</title>
        <authorList>
            <person name="Cheng H."/>
            <person name="Wu Y.-H."/>
            <person name="Zhou P."/>
            <person name="Huo Y.-Y."/>
            <person name="Wang C.-S."/>
            <person name="Xu X.-W."/>
        </authorList>
    </citation>
    <scope>NUCLEOTIDE SEQUENCE [LARGE SCALE GENOMIC DNA]</scope>
    <source>
        <strain evidence="1 2">KCTC 22672</strain>
    </source>
</reference>
<name>A0A1B2ACK0_9SPHN</name>
<dbReference type="Pfam" id="PF05013">
    <property type="entry name" value="FGase"/>
    <property type="match status" value="1"/>
</dbReference>
<keyword evidence="2" id="KW-1185">Reference proteome</keyword>
<dbReference type="EMBL" id="CP016591">
    <property type="protein sequence ID" value="ANY19892.1"/>
    <property type="molecule type" value="Genomic_DNA"/>
</dbReference>
<protein>
    <submittedName>
        <fullName evidence="1">N-formylglutamate amidohydrolase</fullName>
    </submittedName>
</protein>
<gene>
    <name evidence="1" type="ORF">A6F68_01376</name>
</gene>
<dbReference type="AlphaFoldDB" id="A0A1B2ACK0"/>
<dbReference type="Proteomes" id="UP000092932">
    <property type="component" value="Chromosome"/>
</dbReference>
<dbReference type="InterPro" id="IPR007709">
    <property type="entry name" value="N-FG_amidohydro"/>
</dbReference>
<dbReference type="RefSeq" id="WP_067677687.1">
    <property type="nucleotide sequence ID" value="NZ_CP016591.1"/>
</dbReference>
<evidence type="ECO:0000313" key="2">
    <source>
        <dbReference type="Proteomes" id="UP000092932"/>
    </source>
</evidence>
<dbReference type="STRING" id="692370.A6F68_01376"/>
<accession>A0A1B2ACK0</accession>
<dbReference type="Gene3D" id="3.40.630.40">
    <property type="entry name" value="Zn-dependent exopeptidases"/>
    <property type="match status" value="1"/>
</dbReference>
<dbReference type="GO" id="GO:0016787">
    <property type="term" value="F:hydrolase activity"/>
    <property type="evidence" value="ECO:0007669"/>
    <property type="project" value="UniProtKB-KW"/>
</dbReference>
<dbReference type="KEGG" id="ado:A6F68_01376"/>